<evidence type="ECO:0000313" key="11">
    <source>
        <dbReference type="EMBL" id="SDN15221.1"/>
    </source>
</evidence>
<dbReference type="EMBL" id="FNHQ01000027">
    <property type="protein sequence ID" value="SDN15221.1"/>
    <property type="molecule type" value="Genomic_DNA"/>
</dbReference>
<dbReference type="InterPro" id="IPR038709">
    <property type="entry name" value="RpoN_core-bd_sf"/>
</dbReference>
<evidence type="ECO:0000259" key="10">
    <source>
        <dbReference type="Pfam" id="PF04963"/>
    </source>
</evidence>
<dbReference type="STRING" id="349095.SAMN05660299_02207"/>
<evidence type="ECO:0000256" key="7">
    <source>
        <dbReference type="ARBA" id="ARBA00023125"/>
    </source>
</evidence>
<keyword evidence="8" id="KW-0804">Transcription</keyword>
<dbReference type="PANTHER" id="PTHR32248">
    <property type="entry name" value="RNA POLYMERASE SIGMA-54 FACTOR"/>
    <property type="match status" value="1"/>
</dbReference>
<evidence type="ECO:0000256" key="8">
    <source>
        <dbReference type="ARBA" id="ARBA00023163"/>
    </source>
</evidence>
<protein>
    <submittedName>
        <fullName evidence="11">RNA polymerase, sigma 54 subunit, RpoN/SigL</fullName>
    </submittedName>
</protein>
<evidence type="ECO:0000256" key="2">
    <source>
        <dbReference type="ARBA" id="ARBA00022478"/>
    </source>
</evidence>
<dbReference type="Proteomes" id="UP000199309">
    <property type="component" value="Unassembled WGS sequence"/>
</dbReference>
<dbReference type="GO" id="GO:0016987">
    <property type="term" value="F:sigma factor activity"/>
    <property type="evidence" value="ECO:0007669"/>
    <property type="project" value="UniProtKB-KW"/>
</dbReference>
<dbReference type="GO" id="GO:0016779">
    <property type="term" value="F:nucleotidyltransferase activity"/>
    <property type="evidence" value="ECO:0007669"/>
    <property type="project" value="UniProtKB-KW"/>
</dbReference>
<dbReference type="AlphaFoldDB" id="A0A1G9Z370"/>
<dbReference type="InterPro" id="IPR007046">
    <property type="entry name" value="RNA_pol_sigma_54_core-bd"/>
</dbReference>
<evidence type="ECO:0000256" key="4">
    <source>
        <dbReference type="ARBA" id="ARBA00022695"/>
    </source>
</evidence>
<dbReference type="PROSITE" id="PS50044">
    <property type="entry name" value="SIGMA54_3"/>
    <property type="match status" value="1"/>
</dbReference>
<keyword evidence="5" id="KW-0805">Transcription regulation</keyword>
<evidence type="ECO:0000313" key="12">
    <source>
        <dbReference type="Proteomes" id="UP000199309"/>
    </source>
</evidence>
<dbReference type="InterPro" id="IPR000394">
    <property type="entry name" value="RNA_pol_sigma_54"/>
</dbReference>
<dbReference type="OrthoDB" id="9814402at2"/>
<sequence length="445" mass="51183">MYRDPTVSIEQKQKQTLSQSLSMAIKLTELNGTDILSYLQNEALDNPLIEIIVPETYQNSLDAPYDSYNTDFPSSGKSATTVIEATYSKQCESLYDHLKKQLSYEKNIAEPVKALTKYLISQLDESGFLRIDVDTLTKTLHIPLPLMQDAIALLQSLDPAGIGARTLIECYLLQLSRLNKKPGRLEEILQKYGDELLHKRLSKITAATQISPKELYAMLRFIHKLSPAPGKLFNNETTICVYPDLFLTFEENRPTLRYADETIPGVRFLQEDYNKYEVMAGDVRDFARQRLSHYKFIHRALEMRKRTLLSVGTFIVTQQLDYFIYGLPLKPLSLKHIANACHISISTASRTVKSKYIHTNKGVYSLGFFLSREFTGKKETALLSVFQIKQLLTDILSKEDHEHPYSDYQLEKIFQALHIPIARRTLTKYRRALNVPDSRYRKHQT</sequence>
<evidence type="ECO:0000256" key="3">
    <source>
        <dbReference type="ARBA" id="ARBA00022679"/>
    </source>
</evidence>
<proteinExistence type="inferred from homology"/>
<evidence type="ECO:0000256" key="6">
    <source>
        <dbReference type="ARBA" id="ARBA00023082"/>
    </source>
</evidence>
<keyword evidence="7" id="KW-0238">DNA-binding</keyword>
<comment type="similarity">
    <text evidence="1">Belongs to the sigma-54 factor family.</text>
</comment>
<dbReference type="GO" id="GO:0001216">
    <property type="term" value="F:DNA-binding transcription activator activity"/>
    <property type="evidence" value="ECO:0007669"/>
    <property type="project" value="InterPro"/>
</dbReference>
<evidence type="ECO:0000259" key="9">
    <source>
        <dbReference type="Pfam" id="PF04552"/>
    </source>
</evidence>
<evidence type="ECO:0000256" key="5">
    <source>
        <dbReference type="ARBA" id="ARBA00023015"/>
    </source>
</evidence>
<dbReference type="NCBIfam" id="TIGR02395">
    <property type="entry name" value="rpoN_sigma"/>
    <property type="match status" value="1"/>
</dbReference>
<reference evidence="11 12" key="1">
    <citation type="submission" date="2016-10" db="EMBL/GenBank/DDBJ databases">
        <authorList>
            <person name="de Groot N.N."/>
        </authorList>
    </citation>
    <scope>NUCLEOTIDE SEQUENCE [LARGE SCALE GENOMIC DNA]</scope>
    <source>
        <strain evidence="11 12">DSM 16981</strain>
    </source>
</reference>
<name>A0A1G9Z370_9FIRM</name>
<dbReference type="InterPro" id="IPR007634">
    <property type="entry name" value="RNA_pol_sigma_54_DNA-bd"/>
</dbReference>
<gene>
    <name evidence="11" type="ORF">SAMN05660299_02207</name>
</gene>
<dbReference type="Pfam" id="PF04963">
    <property type="entry name" value="Sigma54_CBD"/>
    <property type="match status" value="1"/>
</dbReference>
<dbReference type="PRINTS" id="PR00045">
    <property type="entry name" value="SIGMA54FCT"/>
</dbReference>
<organism evidence="11 12">
    <name type="scientific">Megasphaera paucivorans</name>
    <dbReference type="NCBI Taxonomy" id="349095"/>
    <lineage>
        <taxon>Bacteria</taxon>
        <taxon>Bacillati</taxon>
        <taxon>Bacillota</taxon>
        <taxon>Negativicutes</taxon>
        <taxon>Veillonellales</taxon>
        <taxon>Veillonellaceae</taxon>
        <taxon>Megasphaera</taxon>
    </lineage>
</organism>
<dbReference type="Gene3D" id="1.10.10.60">
    <property type="entry name" value="Homeodomain-like"/>
    <property type="match status" value="1"/>
</dbReference>
<feature type="domain" description="RNA polymerase sigma factor 54 core-binding" evidence="10">
    <location>
        <begin position="88"/>
        <end position="268"/>
    </location>
</feature>
<dbReference type="Pfam" id="PF00309">
    <property type="entry name" value="Sigma54_AID"/>
    <property type="match status" value="1"/>
</dbReference>
<dbReference type="Gene3D" id="1.10.10.1330">
    <property type="entry name" value="RNA polymerase sigma-54 factor, core-binding domain"/>
    <property type="match status" value="1"/>
</dbReference>
<feature type="domain" description="RNA polymerase sigma factor 54 DNA-binding" evidence="9">
    <location>
        <begin position="286"/>
        <end position="442"/>
    </location>
</feature>
<dbReference type="PIRSF" id="PIRSF000774">
    <property type="entry name" value="RpoN"/>
    <property type="match status" value="1"/>
</dbReference>
<keyword evidence="3" id="KW-0808">Transferase</keyword>
<keyword evidence="6" id="KW-0731">Sigma factor</keyword>
<accession>A0A1G9Z370</accession>
<dbReference type="GO" id="GO:0006352">
    <property type="term" value="P:DNA-templated transcription initiation"/>
    <property type="evidence" value="ECO:0007669"/>
    <property type="project" value="InterPro"/>
</dbReference>
<keyword evidence="2" id="KW-0240">DNA-directed RNA polymerase</keyword>
<dbReference type="GO" id="GO:0003677">
    <property type="term" value="F:DNA binding"/>
    <property type="evidence" value="ECO:0007669"/>
    <property type="project" value="UniProtKB-KW"/>
</dbReference>
<dbReference type="Pfam" id="PF04552">
    <property type="entry name" value="Sigma54_DBD"/>
    <property type="match status" value="1"/>
</dbReference>
<evidence type="ECO:0000256" key="1">
    <source>
        <dbReference type="ARBA" id="ARBA00008798"/>
    </source>
</evidence>
<keyword evidence="12" id="KW-1185">Reference proteome</keyword>
<dbReference type="PANTHER" id="PTHR32248:SF4">
    <property type="entry name" value="RNA POLYMERASE SIGMA-54 FACTOR"/>
    <property type="match status" value="1"/>
</dbReference>
<dbReference type="RefSeq" id="WP_091651855.1">
    <property type="nucleotide sequence ID" value="NZ_FNHQ01000027.1"/>
</dbReference>
<dbReference type="GO" id="GO:0000428">
    <property type="term" value="C:DNA-directed RNA polymerase complex"/>
    <property type="evidence" value="ECO:0007669"/>
    <property type="project" value="UniProtKB-KW"/>
</dbReference>
<keyword evidence="4" id="KW-0548">Nucleotidyltransferase</keyword>